<protein>
    <submittedName>
        <fullName evidence="2">Uncharacterized protein</fullName>
    </submittedName>
</protein>
<evidence type="ECO:0000313" key="3">
    <source>
        <dbReference type="Proteomes" id="UP000835052"/>
    </source>
</evidence>
<dbReference type="EMBL" id="CAJGYM010000078">
    <property type="protein sequence ID" value="CAD6196759.1"/>
    <property type="molecule type" value="Genomic_DNA"/>
</dbReference>
<organism evidence="2 3">
    <name type="scientific">Caenorhabditis auriculariae</name>
    <dbReference type="NCBI Taxonomy" id="2777116"/>
    <lineage>
        <taxon>Eukaryota</taxon>
        <taxon>Metazoa</taxon>
        <taxon>Ecdysozoa</taxon>
        <taxon>Nematoda</taxon>
        <taxon>Chromadorea</taxon>
        <taxon>Rhabditida</taxon>
        <taxon>Rhabditina</taxon>
        <taxon>Rhabditomorpha</taxon>
        <taxon>Rhabditoidea</taxon>
        <taxon>Rhabditidae</taxon>
        <taxon>Peloderinae</taxon>
        <taxon>Caenorhabditis</taxon>
    </lineage>
</organism>
<dbReference type="Proteomes" id="UP000835052">
    <property type="component" value="Unassembled WGS sequence"/>
</dbReference>
<reference evidence="2" key="1">
    <citation type="submission" date="2020-10" db="EMBL/GenBank/DDBJ databases">
        <authorList>
            <person name="Kikuchi T."/>
        </authorList>
    </citation>
    <scope>NUCLEOTIDE SEQUENCE</scope>
    <source>
        <strain evidence="2">NKZ352</strain>
    </source>
</reference>
<sequence length="248" mass="28651">MPVIVEHRWKKTRTVIHEFANQTATVNFSTEAVQSRGPIMVQMPSGRSYNLVDLFAEPMAIRTFGKTPEKAVSLIVLDILRKINVTEPSYRSYSTSSSTKQFIYVGDSLLEGLAMLCFRGISFPEKSRDADEMRLRKHILDVLRNKYERIRSDNMERMRQGKSVDSPLLENVQDDSLCLNTPKMEYMNDDLWPEENFCSNAQSWSTEDCERYGNFSNDCSRKREVSSPSEMTEIKRAYSEEPENQLNS</sequence>
<comment type="caution">
    <text evidence="2">The sequence shown here is derived from an EMBL/GenBank/DDBJ whole genome shotgun (WGS) entry which is preliminary data.</text>
</comment>
<dbReference type="AlphaFoldDB" id="A0A8S1HPA1"/>
<evidence type="ECO:0000313" key="2">
    <source>
        <dbReference type="EMBL" id="CAD6196759.1"/>
    </source>
</evidence>
<gene>
    <name evidence="2" type="ORF">CAUJ_LOCUS12671</name>
</gene>
<proteinExistence type="predicted"/>
<name>A0A8S1HPA1_9PELO</name>
<accession>A0A8S1HPA1</accession>
<feature type="region of interest" description="Disordered" evidence="1">
    <location>
        <begin position="219"/>
        <end position="248"/>
    </location>
</feature>
<keyword evidence="3" id="KW-1185">Reference proteome</keyword>
<evidence type="ECO:0000256" key="1">
    <source>
        <dbReference type="SAM" id="MobiDB-lite"/>
    </source>
</evidence>